<protein>
    <submittedName>
        <fullName evidence="2">Uncharacterized protein</fullName>
    </submittedName>
</protein>
<evidence type="ECO:0000313" key="2">
    <source>
        <dbReference type="EMBL" id="KAK9688064.1"/>
    </source>
</evidence>
<proteinExistence type="predicted"/>
<accession>A0AAW1IEX8</accession>
<dbReference type="AlphaFoldDB" id="A0AAW1IEX8"/>
<dbReference type="EMBL" id="JASPKY010000609">
    <property type="protein sequence ID" value="KAK9688064.1"/>
    <property type="molecule type" value="Genomic_DNA"/>
</dbReference>
<gene>
    <name evidence="2" type="ORF">QE152_g35811</name>
</gene>
<comment type="caution">
    <text evidence="2">The sequence shown here is derived from an EMBL/GenBank/DDBJ whole genome shotgun (WGS) entry which is preliminary data.</text>
</comment>
<name>A0AAW1IEX8_POPJA</name>
<feature type="compositionally biased region" description="Polar residues" evidence="1">
    <location>
        <begin position="176"/>
        <end position="185"/>
    </location>
</feature>
<dbReference type="Proteomes" id="UP001458880">
    <property type="component" value="Unassembled WGS sequence"/>
</dbReference>
<evidence type="ECO:0000313" key="3">
    <source>
        <dbReference type="Proteomes" id="UP001458880"/>
    </source>
</evidence>
<evidence type="ECO:0000256" key="1">
    <source>
        <dbReference type="SAM" id="MobiDB-lite"/>
    </source>
</evidence>
<keyword evidence="3" id="KW-1185">Reference proteome</keyword>
<organism evidence="2 3">
    <name type="scientific">Popillia japonica</name>
    <name type="common">Japanese beetle</name>
    <dbReference type="NCBI Taxonomy" id="7064"/>
    <lineage>
        <taxon>Eukaryota</taxon>
        <taxon>Metazoa</taxon>
        <taxon>Ecdysozoa</taxon>
        <taxon>Arthropoda</taxon>
        <taxon>Hexapoda</taxon>
        <taxon>Insecta</taxon>
        <taxon>Pterygota</taxon>
        <taxon>Neoptera</taxon>
        <taxon>Endopterygota</taxon>
        <taxon>Coleoptera</taxon>
        <taxon>Polyphaga</taxon>
        <taxon>Scarabaeiformia</taxon>
        <taxon>Scarabaeidae</taxon>
        <taxon>Rutelinae</taxon>
        <taxon>Popillia</taxon>
    </lineage>
</organism>
<feature type="region of interest" description="Disordered" evidence="1">
    <location>
        <begin position="166"/>
        <end position="185"/>
    </location>
</feature>
<reference evidence="2 3" key="1">
    <citation type="journal article" date="2024" name="BMC Genomics">
        <title>De novo assembly and annotation of Popillia japonica's genome with initial clues to its potential as an invasive pest.</title>
        <authorList>
            <person name="Cucini C."/>
            <person name="Boschi S."/>
            <person name="Funari R."/>
            <person name="Cardaioli E."/>
            <person name="Iannotti N."/>
            <person name="Marturano G."/>
            <person name="Paoli F."/>
            <person name="Bruttini M."/>
            <person name="Carapelli A."/>
            <person name="Frati F."/>
            <person name="Nardi F."/>
        </authorList>
    </citation>
    <scope>NUCLEOTIDE SEQUENCE [LARGE SCALE GENOMIC DNA]</scope>
    <source>
        <strain evidence="2">DMR45628</strain>
    </source>
</reference>
<sequence length="185" mass="21565">MSLKVLANLMEQYQEKTDEELRKLVESISEINLEELWKTFKTILRNVATVVCGIGKTTNRKKLTHWWNEELQQVMPYQSTKEDEDRIWCVSSLQIKLDRERLREALNEINTDDLTTSAKGFTGVLTKVCNAAMPKRKSIPNKQPAYWWNTTVAELRRECVEARRRYSRSRSRGSSQANLHRSGTS</sequence>